<name>A0A645GC03_9ZZZZ</name>
<evidence type="ECO:0000313" key="2">
    <source>
        <dbReference type="EMBL" id="MPN21564.1"/>
    </source>
</evidence>
<accession>A0A645GC03</accession>
<evidence type="ECO:0000256" key="1">
    <source>
        <dbReference type="SAM" id="MobiDB-lite"/>
    </source>
</evidence>
<organism evidence="2">
    <name type="scientific">bioreactor metagenome</name>
    <dbReference type="NCBI Taxonomy" id="1076179"/>
    <lineage>
        <taxon>unclassified sequences</taxon>
        <taxon>metagenomes</taxon>
        <taxon>ecological metagenomes</taxon>
    </lineage>
</organism>
<gene>
    <name evidence="2" type="ORF">SDC9_168944</name>
</gene>
<reference evidence="2" key="1">
    <citation type="submission" date="2019-08" db="EMBL/GenBank/DDBJ databases">
        <authorList>
            <person name="Kucharzyk K."/>
            <person name="Murdoch R.W."/>
            <person name="Higgins S."/>
            <person name="Loffler F."/>
        </authorList>
    </citation>
    <scope>NUCLEOTIDE SEQUENCE</scope>
</reference>
<sequence length="112" mass="12582">MTAARSDPTLVLRRSPHAMTVPGELRPRSGDCGFRPGASRIAPHRQATSCRFPHKQRDFLFDWDVRVEFRQEPLRASDESRLIGIDASSVGDHSPHDVLEPVGVPLEVLFLR</sequence>
<dbReference type="EMBL" id="VSSQ01069566">
    <property type="protein sequence ID" value="MPN21564.1"/>
    <property type="molecule type" value="Genomic_DNA"/>
</dbReference>
<protein>
    <submittedName>
        <fullName evidence="2">Uncharacterized protein</fullName>
    </submittedName>
</protein>
<proteinExistence type="predicted"/>
<dbReference type="AlphaFoldDB" id="A0A645GC03"/>
<comment type="caution">
    <text evidence="2">The sequence shown here is derived from an EMBL/GenBank/DDBJ whole genome shotgun (WGS) entry which is preliminary data.</text>
</comment>
<feature type="region of interest" description="Disordered" evidence="1">
    <location>
        <begin position="1"/>
        <end position="31"/>
    </location>
</feature>